<dbReference type="EMBL" id="JARBJD010000345">
    <property type="protein sequence ID" value="KAK2943477.1"/>
    <property type="molecule type" value="Genomic_DNA"/>
</dbReference>
<dbReference type="Proteomes" id="UP001281761">
    <property type="component" value="Unassembled WGS sequence"/>
</dbReference>
<accession>A0ABQ9WVF4</accession>
<sequence>MVNGFLDSHSRRGQIGFAFNTLDSGTAIFIETEGCVFETPLEPQPKVLSAETECADVMCTTMNIVLRGQAFLSDRTNILVLDGITEPIPFMCETQTSATISSLRIGAGFDLTHSTTYPLISIIEDAVTDPHQILCDGVTFTTPSAPRLPTVYVSSWNGDDGWNCGEEPDPCRSMERALTRLSNGKSTLLLQGTFNHVSVWEISFSSFVISHNRVLNDVGSAVTHSTVRVGKEGRLVVDGATETRLESL</sequence>
<gene>
    <name evidence="1" type="ORF">BLNAU_21613</name>
</gene>
<proteinExistence type="predicted"/>
<organism evidence="1 2">
    <name type="scientific">Blattamonas nauphoetae</name>
    <dbReference type="NCBI Taxonomy" id="2049346"/>
    <lineage>
        <taxon>Eukaryota</taxon>
        <taxon>Metamonada</taxon>
        <taxon>Preaxostyla</taxon>
        <taxon>Oxymonadida</taxon>
        <taxon>Blattamonas</taxon>
    </lineage>
</organism>
<keyword evidence="2" id="KW-1185">Reference proteome</keyword>
<reference evidence="1 2" key="1">
    <citation type="journal article" date="2022" name="bioRxiv">
        <title>Genomics of Preaxostyla Flagellates Illuminates Evolutionary Transitions and the Path Towards Mitochondrial Loss.</title>
        <authorList>
            <person name="Novak L.V.F."/>
            <person name="Treitli S.C."/>
            <person name="Pyrih J."/>
            <person name="Halakuc P."/>
            <person name="Pipaliya S.V."/>
            <person name="Vacek V."/>
            <person name="Brzon O."/>
            <person name="Soukal P."/>
            <person name="Eme L."/>
            <person name="Dacks J.B."/>
            <person name="Karnkowska A."/>
            <person name="Elias M."/>
            <person name="Hampl V."/>
        </authorList>
    </citation>
    <scope>NUCLEOTIDE SEQUENCE [LARGE SCALE GENOMIC DNA]</scope>
    <source>
        <strain evidence="1">NAU3</strain>
        <tissue evidence="1">Gut</tissue>
    </source>
</reference>
<name>A0ABQ9WVF4_9EUKA</name>
<evidence type="ECO:0000313" key="2">
    <source>
        <dbReference type="Proteomes" id="UP001281761"/>
    </source>
</evidence>
<comment type="caution">
    <text evidence="1">The sequence shown here is derived from an EMBL/GenBank/DDBJ whole genome shotgun (WGS) entry which is preliminary data.</text>
</comment>
<protein>
    <submittedName>
        <fullName evidence="1">Uncharacterized protein</fullName>
    </submittedName>
</protein>
<evidence type="ECO:0000313" key="1">
    <source>
        <dbReference type="EMBL" id="KAK2943477.1"/>
    </source>
</evidence>